<dbReference type="InterPro" id="IPR009057">
    <property type="entry name" value="Homeodomain-like_sf"/>
</dbReference>
<evidence type="ECO:0000313" key="4">
    <source>
        <dbReference type="EMBL" id="EKV28162.1"/>
    </source>
</evidence>
<dbReference type="Pfam" id="PF00440">
    <property type="entry name" value="TetR_N"/>
    <property type="match status" value="1"/>
</dbReference>
<sequence>MFGRDGYDGVSTRRIAAAAEANVAAIAYHFGGKRGLYLAVARSVAERNAAFVRPMEARVAETLAEAAGDRAALGRVLGRVVLGLMAGLGSAREDGRALFILRELMMPSEAFDLLHEAFFLPLNRALAAIAGAALELPPDHPTAIMRGHLLIGSVMPLIAAREVVERRLDRAILTGGAWEETATAAVASGCASLGLPAPDVCSLAED</sequence>
<dbReference type="STRING" id="1238182.C882_1163"/>
<dbReference type="Gene3D" id="1.10.10.60">
    <property type="entry name" value="Homeodomain-like"/>
    <property type="match status" value="1"/>
</dbReference>
<dbReference type="AlphaFoldDB" id="K9GSQ2"/>
<accession>K9GSQ2</accession>
<protein>
    <submittedName>
        <fullName evidence="4">Transcriptional regulator</fullName>
    </submittedName>
</protein>
<organism evidence="4 5">
    <name type="scientific">Caenispirillum salinarum AK4</name>
    <dbReference type="NCBI Taxonomy" id="1238182"/>
    <lineage>
        <taxon>Bacteria</taxon>
        <taxon>Pseudomonadati</taxon>
        <taxon>Pseudomonadota</taxon>
        <taxon>Alphaproteobacteria</taxon>
        <taxon>Rhodospirillales</taxon>
        <taxon>Novispirillaceae</taxon>
        <taxon>Caenispirillum</taxon>
    </lineage>
</organism>
<feature type="domain" description="HTH tetR-type" evidence="3">
    <location>
        <begin position="1"/>
        <end position="48"/>
    </location>
</feature>
<dbReference type="PROSITE" id="PS50977">
    <property type="entry name" value="HTH_TETR_2"/>
    <property type="match status" value="1"/>
</dbReference>
<dbReference type="Gene3D" id="1.10.357.10">
    <property type="entry name" value="Tetracycline Repressor, domain 2"/>
    <property type="match status" value="1"/>
</dbReference>
<name>K9GSQ2_9PROT</name>
<dbReference type="Pfam" id="PF09209">
    <property type="entry name" value="CecR_C"/>
    <property type="match status" value="1"/>
</dbReference>
<dbReference type="SUPFAM" id="SSF46689">
    <property type="entry name" value="Homeodomain-like"/>
    <property type="match status" value="1"/>
</dbReference>
<gene>
    <name evidence="4" type="ORF">C882_1163</name>
</gene>
<dbReference type="EMBL" id="ANHY01000017">
    <property type="protein sequence ID" value="EKV28162.1"/>
    <property type="molecule type" value="Genomic_DNA"/>
</dbReference>
<comment type="caution">
    <text evidence="4">The sequence shown here is derived from an EMBL/GenBank/DDBJ whole genome shotgun (WGS) entry which is preliminary data.</text>
</comment>
<proteinExistence type="predicted"/>
<reference evidence="4 5" key="1">
    <citation type="journal article" date="2013" name="Genome Announc.">
        <title>Draft Genome Sequence of an Alphaproteobacterium, Caenispirillum salinarum AK4(T), Isolated from a Solar Saltern.</title>
        <authorList>
            <person name="Khatri I."/>
            <person name="Singh A."/>
            <person name="Korpole S."/>
            <person name="Pinnaka A.K."/>
            <person name="Subramanian S."/>
        </authorList>
    </citation>
    <scope>NUCLEOTIDE SEQUENCE [LARGE SCALE GENOMIC DNA]</scope>
    <source>
        <strain evidence="4 5">AK4</strain>
    </source>
</reference>
<feature type="DNA-binding region" description="H-T-H motif" evidence="2">
    <location>
        <begin position="11"/>
        <end position="30"/>
    </location>
</feature>
<evidence type="ECO:0000256" key="2">
    <source>
        <dbReference type="PROSITE-ProRule" id="PRU00335"/>
    </source>
</evidence>
<evidence type="ECO:0000313" key="5">
    <source>
        <dbReference type="Proteomes" id="UP000009881"/>
    </source>
</evidence>
<dbReference type="InterPro" id="IPR015292">
    <property type="entry name" value="Tscrpt_reg_YbiH_C"/>
</dbReference>
<keyword evidence="5" id="KW-1185">Reference proteome</keyword>
<dbReference type="SUPFAM" id="SSF48498">
    <property type="entry name" value="Tetracyclin repressor-like, C-terminal domain"/>
    <property type="match status" value="1"/>
</dbReference>
<dbReference type="InterPro" id="IPR036271">
    <property type="entry name" value="Tet_transcr_reg_TetR-rel_C_sf"/>
</dbReference>
<dbReference type="eggNOG" id="COG1309">
    <property type="taxonomic scope" value="Bacteria"/>
</dbReference>
<dbReference type="Proteomes" id="UP000009881">
    <property type="component" value="Unassembled WGS sequence"/>
</dbReference>
<evidence type="ECO:0000259" key="3">
    <source>
        <dbReference type="PROSITE" id="PS50977"/>
    </source>
</evidence>
<dbReference type="GO" id="GO:0003677">
    <property type="term" value="F:DNA binding"/>
    <property type="evidence" value="ECO:0007669"/>
    <property type="project" value="UniProtKB-UniRule"/>
</dbReference>
<evidence type="ECO:0000256" key="1">
    <source>
        <dbReference type="ARBA" id="ARBA00023125"/>
    </source>
</evidence>
<keyword evidence="1 2" id="KW-0238">DNA-binding</keyword>
<dbReference type="InterPro" id="IPR001647">
    <property type="entry name" value="HTH_TetR"/>
</dbReference>